<reference evidence="2 3" key="1">
    <citation type="submission" date="2019-03" db="EMBL/GenBank/DDBJ databases">
        <authorList>
            <person name="Che Y."/>
            <person name="Zhou L."/>
        </authorList>
    </citation>
    <scope>NUCLEOTIDE SEQUENCE [LARGE SCALE GENOMIC DNA]</scope>
    <source>
        <strain evidence="2 3">AIFJ1607</strain>
    </source>
</reference>
<feature type="transmembrane region" description="Helical" evidence="1">
    <location>
        <begin position="308"/>
        <end position="330"/>
    </location>
</feature>
<dbReference type="KEGG" id="aio:EXH44_03960"/>
<dbReference type="PANTHER" id="PTHR30282:SF0">
    <property type="entry name" value="P-AMINOBENZOYL-GLUTAMATE TRANSPORT PROTEIN"/>
    <property type="match status" value="1"/>
</dbReference>
<evidence type="ECO:0000313" key="2">
    <source>
        <dbReference type="EMBL" id="QBQ63449.1"/>
    </source>
</evidence>
<organism evidence="2 3">
    <name type="scientific">Actinobacillus indolicus</name>
    <dbReference type="NCBI Taxonomy" id="51049"/>
    <lineage>
        <taxon>Bacteria</taxon>
        <taxon>Pseudomonadati</taxon>
        <taxon>Pseudomonadota</taxon>
        <taxon>Gammaproteobacteria</taxon>
        <taxon>Pasteurellales</taxon>
        <taxon>Pasteurellaceae</taxon>
        <taxon>Actinobacillus</taxon>
    </lineage>
</organism>
<keyword evidence="1" id="KW-1133">Transmembrane helix</keyword>
<protein>
    <submittedName>
        <fullName evidence="2">AbgT family transporter</fullName>
    </submittedName>
</protein>
<dbReference type="AlphaFoldDB" id="A0A4P7CIT2"/>
<evidence type="ECO:0000256" key="1">
    <source>
        <dbReference type="SAM" id="Phobius"/>
    </source>
</evidence>
<dbReference type="InterPro" id="IPR004697">
    <property type="entry name" value="AbgT"/>
</dbReference>
<dbReference type="EMBL" id="CP038145">
    <property type="protein sequence ID" value="QBQ63449.1"/>
    <property type="molecule type" value="Genomic_DNA"/>
</dbReference>
<feature type="transmembrane region" description="Helical" evidence="1">
    <location>
        <begin position="215"/>
        <end position="233"/>
    </location>
</feature>
<feature type="transmembrane region" description="Helical" evidence="1">
    <location>
        <begin position="417"/>
        <end position="435"/>
    </location>
</feature>
<gene>
    <name evidence="2" type="ORF">EXH44_03960</name>
</gene>
<dbReference type="GO" id="GO:1902604">
    <property type="term" value="P:p-aminobenzoyl-glutamate transmembrane transport"/>
    <property type="evidence" value="ECO:0007669"/>
    <property type="project" value="InterPro"/>
</dbReference>
<feature type="transmembrane region" description="Helical" evidence="1">
    <location>
        <begin position="269"/>
        <end position="288"/>
    </location>
</feature>
<proteinExistence type="predicted"/>
<feature type="transmembrane region" description="Helical" evidence="1">
    <location>
        <begin position="168"/>
        <end position="188"/>
    </location>
</feature>
<accession>A0A4P7CIT2</accession>
<feature type="transmembrane region" description="Helical" evidence="1">
    <location>
        <begin position="447"/>
        <end position="467"/>
    </location>
</feature>
<dbReference type="Proteomes" id="UP000294444">
    <property type="component" value="Chromosome"/>
</dbReference>
<keyword evidence="1" id="KW-0812">Transmembrane</keyword>
<feature type="transmembrane region" description="Helical" evidence="1">
    <location>
        <begin position="479"/>
        <end position="503"/>
    </location>
</feature>
<dbReference type="Pfam" id="PF03806">
    <property type="entry name" value="ABG_transport"/>
    <property type="match status" value="1"/>
</dbReference>
<feature type="transmembrane region" description="Helical" evidence="1">
    <location>
        <begin position="86"/>
        <end position="105"/>
    </location>
</feature>
<dbReference type="PANTHER" id="PTHR30282">
    <property type="entry name" value="P-AMINOBENZOYL GLUTAMATE TRANSPORTER"/>
    <property type="match status" value="1"/>
</dbReference>
<feature type="transmembrane region" description="Helical" evidence="1">
    <location>
        <begin position="390"/>
        <end position="410"/>
    </location>
</feature>
<feature type="transmembrane region" description="Helical" evidence="1">
    <location>
        <begin position="351"/>
        <end position="370"/>
    </location>
</feature>
<keyword evidence="1" id="KW-0472">Membrane</keyword>
<name>A0A4P7CIT2_9PAST</name>
<sequence>MSEKLQKEGRIQRFLKGVEWLGNLLPHPIILFMIMCCILIIVSAILSSMGVSVQDPRPAAKGAIEVRNLLSAEGVAYMVSSLVKNFTGFAPLGTVLVAMLGVGIAEASGMISAALRGLVIGAPKKLVTFTVVLAGVLSNTAAELGYVVLIPLAAMIFHALGRHPLAGLAAAFAGVSGGYSANLLLGTVDPLLSGITQEAAKLIDPNYVVGPEANWYFMFISTFLVAGLGYFVTEKIVEPQLGKYNASDASDTSVLENKIEKLTAQEKKGLMWASFAMLIFSILLAWSIVPADGILRNPKTGLVAGSPFLHGIVVFIFIFFAIPGYIYGRVAGTMKGSQDVVKAMSTSMGSMGMYIVLVFFAAQFVAFFGWTNLGSIVAVKGAQLLTDLGLTGPLLFVGFILICAFINLMISSASAQWALTAPIFVPMLMLVGYAPEIIQTAYRIGDSTTNIITPMMSYFGLIMAVAVRYKKDTGVGTLMAMMIPYSFIFIVGWTLLFFVWVFVLGLPVGPGSNTFYPAP</sequence>
<evidence type="ECO:0000313" key="3">
    <source>
        <dbReference type="Proteomes" id="UP000294444"/>
    </source>
</evidence>
<dbReference type="GO" id="GO:0015558">
    <property type="term" value="F:secondary active p-aminobenzoyl-glutamate transmembrane transporter activity"/>
    <property type="evidence" value="ECO:0007669"/>
    <property type="project" value="InterPro"/>
</dbReference>
<dbReference type="RefSeq" id="WP_162856368.1">
    <property type="nucleotide sequence ID" value="NZ_CP038145.1"/>
</dbReference>
<feature type="transmembrane region" description="Helical" evidence="1">
    <location>
        <begin position="21"/>
        <end position="46"/>
    </location>
</feature>
<keyword evidence="3" id="KW-1185">Reference proteome</keyword>